<evidence type="ECO:0000313" key="1">
    <source>
        <dbReference type="EMBL" id="PPA69982.1"/>
    </source>
</evidence>
<dbReference type="RefSeq" id="WP_104057932.1">
    <property type="nucleotide sequence ID" value="NZ_PREZ01000004.1"/>
</dbReference>
<keyword evidence="2" id="KW-1185">Reference proteome</keyword>
<dbReference type="Gene3D" id="1.10.10.10">
    <property type="entry name" value="Winged helix-like DNA-binding domain superfamily/Winged helix DNA-binding domain"/>
    <property type="match status" value="1"/>
</dbReference>
<dbReference type="Proteomes" id="UP000239047">
    <property type="component" value="Unassembled WGS sequence"/>
</dbReference>
<sequence length="730" mass="84247">MSERPLQHRNENSNPLFELFLKEYSAAAEQFFHQLGAHPHDIPLLVCAVFHELTPASAETASERSTTELFQTAYSEFKKGYIHKEESEPFKKLLVYQEDQELHSMIQELSLPQRSAVSLTHFHSLPHKDAAEVMAIDQKDLEILLNEAESVLRKRLAWDNEYELTYGQLEKSLQFLANSYAALQPLTKAEDQPILTKAEEQSVEPLAGVPAKSSRWSWVLGGAAAIICIGLIFSLPANPQKATDELEATDAEGEEQEPVKIPQEKLDELENEYHEKYTALGDKLGLTGEELQHVSFAVQPGFYIVYLKEMNNGEMDGVQATEIRDFLNNFDMYTEHMFSEMTPPLSSTSENLRFNSSFSNEEEALAQSDSIADYLLYRTRGLADLYSKKLNKLQKDYIEKNKFYFKQDEMPENIRIMREKIKENGFDISFDHKKSSFTVKLGGEAAKEALKELHPIYQDYLFDPPPYPFVNNGRLNMSYDEALKELLKAEDILKQAPENTTMYFPVLSQLATEHHQLMKHFIFGSQIQPIFQDGAVKEEVMAAWEKMIMPEHLNEYETAGIVKGFYDQLAQYDFKEQENWFQSDNLPLISSIEVDRGYSDYGNWNPLERVELEKFEQYQLSLNDELIEGYSADEVVEFYLQALLIGDSQTVYSLLADSEDLPSPEEFNELSGPHFKEKQKIENLRDYYQIYERGQTNVFVLNFYDGVTRFLHAVDQKGVFKIVYDEYDYL</sequence>
<dbReference type="OrthoDB" id="2725889at2"/>
<evidence type="ECO:0000313" key="2">
    <source>
        <dbReference type="Proteomes" id="UP000239047"/>
    </source>
</evidence>
<reference evidence="1 2" key="1">
    <citation type="submission" date="2018-02" db="EMBL/GenBank/DDBJ databases">
        <title>Jeotgalibacillus proteolyticum sp. nov. a protease producing bacterium isolated from ocean sediments of Laizhou Bay.</title>
        <authorList>
            <person name="Li Y."/>
        </authorList>
    </citation>
    <scope>NUCLEOTIDE SEQUENCE [LARGE SCALE GENOMIC DNA]</scope>
    <source>
        <strain evidence="1 2">22-7</strain>
    </source>
</reference>
<proteinExistence type="predicted"/>
<protein>
    <submittedName>
        <fullName evidence="1">Uncharacterized protein</fullName>
    </submittedName>
</protein>
<name>A0A2S5GAF0_9BACL</name>
<comment type="caution">
    <text evidence="1">The sequence shown here is derived from an EMBL/GenBank/DDBJ whole genome shotgun (WGS) entry which is preliminary data.</text>
</comment>
<accession>A0A2S5GAF0</accession>
<dbReference type="AlphaFoldDB" id="A0A2S5GAF0"/>
<dbReference type="SUPFAM" id="SSF88659">
    <property type="entry name" value="Sigma3 and sigma4 domains of RNA polymerase sigma factors"/>
    <property type="match status" value="1"/>
</dbReference>
<dbReference type="EMBL" id="PREZ01000004">
    <property type="protein sequence ID" value="PPA69982.1"/>
    <property type="molecule type" value="Genomic_DNA"/>
</dbReference>
<gene>
    <name evidence="1" type="ORF">C4B60_10295</name>
</gene>
<dbReference type="InterPro" id="IPR013324">
    <property type="entry name" value="RNA_pol_sigma_r3/r4-like"/>
</dbReference>
<dbReference type="InterPro" id="IPR036388">
    <property type="entry name" value="WH-like_DNA-bd_sf"/>
</dbReference>
<organism evidence="1 2">
    <name type="scientific">Jeotgalibacillus proteolyticus</name>
    <dbReference type="NCBI Taxonomy" id="2082395"/>
    <lineage>
        <taxon>Bacteria</taxon>
        <taxon>Bacillati</taxon>
        <taxon>Bacillota</taxon>
        <taxon>Bacilli</taxon>
        <taxon>Bacillales</taxon>
        <taxon>Caryophanaceae</taxon>
        <taxon>Jeotgalibacillus</taxon>
    </lineage>
</organism>